<keyword evidence="6 15" id="KW-0732">Signal</keyword>
<evidence type="ECO:0000256" key="3">
    <source>
        <dbReference type="ARBA" id="ARBA00022553"/>
    </source>
</evidence>
<keyword evidence="10 14" id="KW-1133">Transmembrane helix</keyword>
<dbReference type="GO" id="GO:0004674">
    <property type="term" value="F:protein serine/threonine kinase activity"/>
    <property type="evidence" value="ECO:0007669"/>
    <property type="project" value="UniProtKB-KW"/>
</dbReference>
<dbReference type="GO" id="GO:0005524">
    <property type="term" value="F:ATP binding"/>
    <property type="evidence" value="ECO:0007669"/>
    <property type="project" value="UniProtKB-UniRule"/>
</dbReference>
<keyword evidence="12 17" id="KW-0675">Receptor</keyword>
<evidence type="ECO:0000256" key="8">
    <source>
        <dbReference type="ARBA" id="ARBA00022777"/>
    </source>
</evidence>
<feature type="binding site" evidence="13">
    <location>
        <position position="506"/>
    </location>
    <ligand>
        <name>ATP</name>
        <dbReference type="ChEBI" id="CHEBI:30616"/>
    </ligand>
</feature>
<dbReference type="SMART" id="SM00220">
    <property type="entry name" value="S_TKc"/>
    <property type="match status" value="1"/>
</dbReference>
<keyword evidence="3" id="KW-0597">Phosphoprotein</keyword>
<dbReference type="InterPro" id="IPR017441">
    <property type="entry name" value="Protein_kinase_ATP_BS"/>
</dbReference>
<feature type="domain" description="Protein kinase" evidence="16">
    <location>
        <begin position="479"/>
        <end position="748"/>
    </location>
</feature>
<feature type="chain" id="PRO_5020025131" evidence="15">
    <location>
        <begin position="23"/>
        <end position="779"/>
    </location>
</feature>
<evidence type="ECO:0000256" key="4">
    <source>
        <dbReference type="ARBA" id="ARBA00022679"/>
    </source>
</evidence>
<evidence type="ECO:0000256" key="12">
    <source>
        <dbReference type="ARBA" id="ARBA00023170"/>
    </source>
</evidence>
<dbReference type="AlphaFoldDB" id="A0A4D6MLR7"/>
<dbReference type="Pfam" id="PF12819">
    <property type="entry name" value="Malectin_like"/>
    <property type="match status" value="1"/>
</dbReference>
<keyword evidence="9 13" id="KW-0067">ATP-binding</keyword>
<protein>
    <submittedName>
        <fullName evidence="17">Interleukin-1 receptor-associated kinase 4</fullName>
    </submittedName>
</protein>
<dbReference type="PROSITE" id="PS50011">
    <property type="entry name" value="PROTEIN_KINASE_DOM"/>
    <property type="match status" value="1"/>
</dbReference>
<keyword evidence="18" id="KW-1185">Reference proteome</keyword>
<dbReference type="PROSITE" id="PS00108">
    <property type="entry name" value="PROTEIN_KINASE_ST"/>
    <property type="match status" value="1"/>
</dbReference>
<dbReference type="InterPro" id="IPR001245">
    <property type="entry name" value="Ser-Thr/Tyr_kinase_cat_dom"/>
</dbReference>
<comment type="subcellular location">
    <subcellularLocation>
        <location evidence="1">Membrane</location>
        <topology evidence="1">Single-pass membrane protein</topology>
    </subcellularLocation>
</comment>
<evidence type="ECO:0000259" key="16">
    <source>
        <dbReference type="PROSITE" id="PS50011"/>
    </source>
</evidence>
<dbReference type="PANTHER" id="PTHR45631">
    <property type="entry name" value="OS07G0107800 PROTEIN-RELATED"/>
    <property type="match status" value="1"/>
</dbReference>
<dbReference type="PROSITE" id="PS00107">
    <property type="entry name" value="PROTEIN_KINASE_ATP"/>
    <property type="match status" value="1"/>
</dbReference>
<evidence type="ECO:0000256" key="10">
    <source>
        <dbReference type="ARBA" id="ARBA00022989"/>
    </source>
</evidence>
<evidence type="ECO:0000256" key="15">
    <source>
        <dbReference type="SAM" id="SignalP"/>
    </source>
</evidence>
<proteinExistence type="predicted"/>
<keyword evidence="8 17" id="KW-0418">Kinase</keyword>
<keyword evidence="5 14" id="KW-0812">Transmembrane</keyword>
<evidence type="ECO:0000256" key="6">
    <source>
        <dbReference type="ARBA" id="ARBA00022729"/>
    </source>
</evidence>
<feature type="transmembrane region" description="Helical" evidence="14">
    <location>
        <begin position="418"/>
        <end position="440"/>
    </location>
</feature>
<dbReference type="InterPro" id="IPR008271">
    <property type="entry name" value="Ser/Thr_kinase_AS"/>
</dbReference>
<keyword evidence="11 14" id="KW-0472">Membrane</keyword>
<dbReference type="Gene3D" id="3.30.200.20">
    <property type="entry name" value="Phosphorylase Kinase, domain 1"/>
    <property type="match status" value="1"/>
</dbReference>
<dbReference type="InterPro" id="IPR000719">
    <property type="entry name" value="Prot_kinase_dom"/>
</dbReference>
<dbReference type="PANTHER" id="PTHR45631:SF212">
    <property type="entry name" value="PROTEIN KINASE DOMAIN-CONTAINING PROTEIN"/>
    <property type="match status" value="1"/>
</dbReference>
<keyword evidence="4" id="KW-0808">Transferase</keyword>
<dbReference type="Gene3D" id="2.60.120.430">
    <property type="entry name" value="Galactose-binding lectin"/>
    <property type="match status" value="1"/>
</dbReference>
<evidence type="ECO:0000256" key="5">
    <source>
        <dbReference type="ARBA" id="ARBA00022692"/>
    </source>
</evidence>
<dbReference type="CDD" id="cd14066">
    <property type="entry name" value="STKc_IRAK"/>
    <property type="match status" value="1"/>
</dbReference>
<keyword evidence="2" id="KW-0723">Serine/threonine-protein kinase</keyword>
<evidence type="ECO:0000256" key="1">
    <source>
        <dbReference type="ARBA" id="ARBA00004167"/>
    </source>
</evidence>
<accession>A0A4D6MLR7</accession>
<dbReference type="Proteomes" id="UP000501690">
    <property type="component" value="Linkage Group LG8"/>
</dbReference>
<evidence type="ECO:0000256" key="7">
    <source>
        <dbReference type="ARBA" id="ARBA00022741"/>
    </source>
</evidence>
<name>A0A4D6MLR7_VIGUN</name>
<evidence type="ECO:0000313" key="17">
    <source>
        <dbReference type="EMBL" id="QCE02293.1"/>
    </source>
</evidence>
<organism evidence="17 18">
    <name type="scientific">Vigna unguiculata</name>
    <name type="common">Cowpea</name>
    <dbReference type="NCBI Taxonomy" id="3917"/>
    <lineage>
        <taxon>Eukaryota</taxon>
        <taxon>Viridiplantae</taxon>
        <taxon>Streptophyta</taxon>
        <taxon>Embryophyta</taxon>
        <taxon>Tracheophyta</taxon>
        <taxon>Spermatophyta</taxon>
        <taxon>Magnoliopsida</taxon>
        <taxon>eudicotyledons</taxon>
        <taxon>Gunneridae</taxon>
        <taxon>Pentapetalae</taxon>
        <taxon>rosids</taxon>
        <taxon>fabids</taxon>
        <taxon>Fabales</taxon>
        <taxon>Fabaceae</taxon>
        <taxon>Papilionoideae</taxon>
        <taxon>50 kb inversion clade</taxon>
        <taxon>NPAAA clade</taxon>
        <taxon>indigoferoid/millettioid clade</taxon>
        <taxon>Phaseoleae</taxon>
        <taxon>Vigna</taxon>
    </lineage>
</organism>
<dbReference type="Gene3D" id="1.10.510.10">
    <property type="entry name" value="Transferase(Phosphotransferase) domain 1"/>
    <property type="match status" value="1"/>
</dbReference>
<sequence length="779" mass="86982">MVKHFVLAIYLLCFTLETLVHAQDQSGFISIDCGVVDEESYKDESTSIEYSSDGNATDSGINRSISSEYMVKSLERRFWNVRSFPEGTRNCYTLYLPRMNSNVRLIRARFMYGNYDGKDSLPKFDLYLGPNFWDSVEFQNASTVTTKEIVHVATSDYIQTCLVNTNEGTPFISTLEIRVLNDANYVSDSIQLLQRFDVALQEGQIVRYPDDIYDRIWSPYNPEGWKKISTSLAVPNGGLFSYGVPSIVLKTAATPENASDNLEFSYQLSNNGAVKFYVYMYFAEIENLAADVTREFDVYVNGRLLQNNVSLPFLTRVTLISETPPQTMLQIWINRTNKATMAPILNGIEVYEGKTLDLPETHQDDGTYYITNVGGNKLSGSIPSKLSERTRNGSLIILSLGGNPDLCFSSSCHKRNRIVIPLLVTALAALVLSAALSFICRRRLQVVMNRHKVSFLNNTVSVDSKKQEFSYSEVQSITNNFERVVGKGGFGTVYHGCIGETQVAVKMLSASTQGYQQFQTEANILTRVHHKCLTPLIGYCNEGNRTALIYEYMTNGDLSDKLSGESQTFLDWKQRLQIALDTAIGLEYLHNGCKPPIVHRDVKTRNILLNENLRAKISDFGLSRMFSDEGDTHVSTVIAGTPGYLDPEYYITNRLNEKSDVFSFGVVLLEIMTGRRAISKSSEKSHIIKWVSSIVEGDGEIDGVMDGRLEGDYDSEGAKKVIDLAMVCVAPSSVNRPTMSEVAMELKLCFPIGELRSASTGSIEVPSINEISGFSSLER</sequence>
<dbReference type="InterPro" id="IPR024788">
    <property type="entry name" value="Malectin-like_Carb-bd_dom"/>
</dbReference>
<evidence type="ECO:0000256" key="2">
    <source>
        <dbReference type="ARBA" id="ARBA00022527"/>
    </source>
</evidence>
<dbReference type="Pfam" id="PF07714">
    <property type="entry name" value="PK_Tyr_Ser-Thr"/>
    <property type="match status" value="1"/>
</dbReference>
<evidence type="ECO:0000256" key="11">
    <source>
        <dbReference type="ARBA" id="ARBA00023136"/>
    </source>
</evidence>
<evidence type="ECO:0000256" key="13">
    <source>
        <dbReference type="PROSITE-ProRule" id="PRU10141"/>
    </source>
</evidence>
<dbReference type="GO" id="GO:0016020">
    <property type="term" value="C:membrane"/>
    <property type="evidence" value="ECO:0007669"/>
    <property type="project" value="UniProtKB-SubCell"/>
</dbReference>
<dbReference type="FunFam" id="1.10.510.10:FF:000146">
    <property type="entry name" value="LRR receptor-like serine/threonine-protein kinase IOS1"/>
    <property type="match status" value="1"/>
</dbReference>
<evidence type="ECO:0000313" key="18">
    <source>
        <dbReference type="Proteomes" id="UP000501690"/>
    </source>
</evidence>
<dbReference type="InterPro" id="IPR011009">
    <property type="entry name" value="Kinase-like_dom_sf"/>
</dbReference>
<reference evidence="17 18" key="1">
    <citation type="submission" date="2019-04" db="EMBL/GenBank/DDBJ databases">
        <title>An improved genome assembly and genetic linkage map for asparagus bean, Vigna unguiculata ssp. sesquipedialis.</title>
        <authorList>
            <person name="Xia Q."/>
            <person name="Zhang R."/>
            <person name="Dong Y."/>
        </authorList>
    </citation>
    <scope>NUCLEOTIDE SEQUENCE [LARGE SCALE GENOMIC DNA]</scope>
    <source>
        <tissue evidence="17">Leaf</tissue>
    </source>
</reference>
<dbReference type="SUPFAM" id="SSF56112">
    <property type="entry name" value="Protein kinase-like (PK-like)"/>
    <property type="match status" value="1"/>
</dbReference>
<evidence type="ECO:0000256" key="14">
    <source>
        <dbReference type="SAM" id="Phobius"/>
    </source>
</evidence>
<keyword evidence="7 13" id="KW-0547">Nucleotide-binding</keyword>
<gene>
    <name evidence="17" type="ORF">DEO72_LG8g304</name>
</gene>
<evidence type="ECO:0000256" key="9">
    <source>
        <dbReference type="ARBA" id="ARBA00022840"/>
    </source>
</evidence>
<feature type="signal peptide" evidence="15">
    <location>
        <begin position="1"/>
        <end position="22"/>
    </location>
</feature>
<dbReference type="EMBL" id="CP039352">
    <property type="protein sequence ID" value="QCE02293.1"/>
    <property type="molecule type" value="Genomic_DNA"/>
</dbReference>